<dbReference type="PROSITE" id="PS50893">
    <property type="entry name" value="ABC_TRANSPORTER_2"/>
    <property type="match status" value="2"/>
</dbReference>
<comment type="similarity">
    <text evidence="2">Belongs to the ABC transporter superfamily. ABCG family. PDR (TC 3.A.1.205) subfamily.</text>
</comment>
<evidence type="ECO:0000256" key="2">
    <source>
        <dbReference type="ARBA" id="ARBA00006012"/>
    </source>
</evidence>
<name>A0AAV9Q7A6_9PEZI</name>
<feature type="domain" description="ABC transporter" evidence="11">
    <location>
        <begin position="142"/>
        <end position="394"/>
    </location>
</feature>
<dbReference type="CDD" id="cd03233">
    <property type="entry name" value="ABCG_PDR_domain1"/>
    <property type="match status" value="1"/>
</dbReference>
<keyword evidence="7 10" id="KW-1133">Transmembrane helix</keyword>
<keyword evidence="4 10" id="KW-0812">Transmembrane</keyword>
<dbReference type="FunFam" id="3.40.50.300:FF:000054">
    <property type="entry name" value="ABC multidrug transporter atrF"/>
    <property type="match status" value="1"/>
</dbReference>
<dbReference type="GO" id="GO:0016887">
    <property type="term" value="F:ATP hydrolysis activity"/>
    <property type="evidence" value="ECO:0007669"/>
    <property type="project" value="InterPro"/>
</dbReference>
<dbReference type="PROSITE" id="PS00211">
    <property type="entry name" value="ABC_TRANSPORTER_1"/>
    <property type="match status" value="1"/>
</dbReference>
<feature type="transmembrane region" description="Helical" evidence="10">
    <location>
        <begin position="1185"/>
        <end position="1207"/>
    </location>
</feature>
<feature type="transmembrane region" description="Helical" evidence="10">
    <location>
        <begin position="1219"/>
        <end position="1238"/>
    </location>
</feature>
<feature type="transmembrane region" description="Helical" evidence="10">
    <location>
        <begin position="1453"/>
        <end position="1474"/>
    </location>
</feature>
<protein>
    <recommendedName>
        <fullName evidence="11">ABC transporter domain-containing protein</fullName>
    </recommendedName>
</protein>
<feature type="transmembrane region" description="Helical" evidence="10">
    <location>
        <begin position="748"/>
        <end position="769"/>
    </location>
</feature>
<feature type="region of interest" description="Disordered" evidence="9">
    <location>
        <begin position="1487"/>
        <end position="1506"/>
    </location>
</feature>
<sequence length="1535" mass="170974">MAALSCASSNEDDYRSVLQATVHDRLRDGLDAHAHRRKRANKHLDLPYPTEEQDLELTKIATRWSKDVGLAPDRLSDIDPRLDPGSDAFNFHFWASTFIQLVKEDVLHRTTVGFSFKSLTVSGSGASLELQKTVASPWIALSRLPVLLFKKRKLPPKVILNDLNGAVGTGEMLLVLGRPGSGCTTFLKSVTGQLHGLMLTANSEVAYDGVPQATFIRNFKGRAVYSAENDEHFPNLTVGQTLRFAAAIQTPQSRIKGVDRDAYATHMVEVMMRIFGLTHTRDTMVGNDTIRGVSGGERKRVSIAEMALTRSSVAAWDNATRGLDSATALEFMRSLRTMADVAGVTQAAAIYQASQNVYDLFDKVLVLYEGRQIYFGPVELARAYFEKMGWSCPPRQTTPDFLTSVTNASERQPRGDFVGKVPTTAIEFEAYWRSSEEYQTCITELSQNQENHRETDRLRALQAAHHQMQAHHTRDKSPYLISVFMQLKICIRRSFQLFWNSRTSTVTLIIGRTILAFIIGSIYYGPSGTTASLQSRGSVIFLATLTNALLAVTEIGSLFSKRAIVTKQQTYAFYHPFADAFAAYIVDIPVKFCISTMFNLVFYFMTGLRPEASSFFIFLLFNFFCTLLMSAIFRTIGAACKLLPQAYAIAGIGILVQVMYTGYTLQTRYMRPWFRWISYINPVAYIFEALLVNEVHGRQYPCAETSLIPPYAGDTNFACAFIGAQPDSRSVSGDDWVASGFGYSYSHLWRNFGIAIAYLVVFLVLYLVATEFRSTATEQPQRLIFRNRKAARAHLRPHADSGLADPEGQMDELGPIPFEPGEKLSKVTTITTAEADTYIRATPTITNELSHNGTLTWRDVTLDISIKGTPRRLLDHITGWVTPGTLTCLMGVSGAGKTTLLDTLAQRHNASGKLSGSVMVNGTGLKPSFQRKTGYVQQQDLHLPTTTVREALRFSAILRQPSSVPAQEKFEYVEKVIEMLNMEAFSEAIVGQPGVGLNVEQRKLLTIGVELAAKPAILFLDEPTSGLDSQSAWTIVSLLRKLANNGQAILATIHQPSATLFQQFDSILLLAKAGRTAYFGPLGPDCRALTGYFEAAGAPSCDAEENPAEYVLGVVGEGSHDWPGLWKTSEACAAVRSRVEATTQAENKTNKTADADDDQEYAAAMPIQLRYVLVRLFQNYWRTPGYIYAKFQASIMAALFIGFTFFLPNSSETAMQNTVFSIFMLNATFSTVANQIMSRFIPQRSLFELREAPSKMYSWFSFVLANIVVEIPYQTFLSVIVWACWYFPIFGYHQSSHTQGLMYTFVLQFLLFASTYAQMIIFTMPSTETAAALSTLLFTITLQFNGVLQTPTALPGFWIFMWRVSPFTYLIGGWAGTGLKDRPVICADNELAIFDPPSGQTCGRYLQRYIDGGAPGALYNPNATESCEYCPIRNANQFLAGSSISPSDQYRNLGIMFAYIGFNMLAAIFLYYIFRVRRVSLLAGRKPEGAKKAKNEKPKQEDDAEDNMPRWSRIGFYYHLTLSILRNIVKSNYAV</sequence>
<feature type="transmembrane region" description="Helical" evidence="10">
    <location>
        <begin position="1300"/>
        <end position="1322"/>
    </location>
</feature>
<feature type="transmembrane region" description="Helical" evidence="10">
    <location>
        <begin position="642"/>
        <end position="661"/>
    </location>
</feature>
<dbReference type="CDD" id="cd03232">
    <property type="entry name" value="ABCG_PDR_domain2"/>
    <property type="match status" value="1"/>
</dbReference>
<dbReference type="EMBL" id="JAXLQG010000008">
    <property type="protein sequence ID" value="KAK5536627.1"/>
    <property type="molecule type" value="Genomic_DNA"/>
</dbReference>
<evidence type="ECO:0000256" key="5">
    <source>
        <dbReference type="ARBA" id="ARBA00022741"/>
    </source>
</evidence>
<dbReference type="PANTHER" id="PTHR19241">
    <property type="entry name" value="ATP-BINDING CASSETTE TRANSPORTER"/>
    <property type="match status" value="1"/>
</dbReference>
<feature type="compositionally biased region" description="Basic and acidic residues" evidence="9">
    <location>
        <begin position="1487"/>
        <end position="1501"/>
    </location>
</feature>
<dbReference type="Pfam" id="PF06422">
    <property type="entry name" value="PDR_CDR"/>
    <property type="match status" value="1"/>
</dbReference>
<proteinExistence type="inferred from homology"/>
<evidence type="ECO:0000256" key="1">
    <source>
        <dbReference type="ARBA" id="ARBA00004141"/>
    </source>
</evidence>
<feature type="transmembrane region" description="Helical" evidence="10">
    <location>
        <begin position="1259"/>
        <end position="1288"/>
    </location>
</feature>
<feature type="transmembrane region" description="Helical" evidence="10">
    <location>
        <begin position="615"/>
        <end position="636"/>
    </location>
</feature>
<dbReference type="InterPro" id="IPR027417">
    <property type="entry name" value="P-loop_NTPase"/>
</dbReference>
<dbReference type="Pfam" id="PF00005">
    <property type="entry name" value="ABC_tran"/>
    <property type="match status" value="2"/>
</dbReference>
<evidence type="ECO:0000256" key="9">
    <source>
        <dbReference type="SAM" id="MobiDB-lite"/>
    </source>
</evidence>
<evidence type="ECO:0000256" key="4">
    <source>
        <dbReference type="ARBA" id="ARBA00022692"/>
    </source>
</evidence>
<dbReference type="InterPro" id="IPR003593">
    <property type="entry name" value="AAA+_ATPase"/>
</dbReference>
<comment type="subcellular location">
    <subcellularLocation>
        <location evidence="1">Membrane</location>
        <topology evidence="1">Multi-pass membrane protein</topology>
    </subcellularLocation>
</comment>
<dbReference type="GO" id="GO:0005524">
    <property type="term" value="F:ATP binding"/>
    <property type="evidence" value="ECO:0007669"/>
    <property type="project" value="UniProtKB-KW"/>
</dbReference>
<feature type="transmembrane region" description="Helical" evidence="10">
    <location>
        <begin position="506"/>
        <end position="525"/>
    </location>
</feature>
<dbReference type="Pfam" id="PF14510">
    <property type="entry name" value="ABC_trans_N"/>
    <property type="match status" value="1"/>
</dbReference>
<keyword evidence="6" id="KW-0067">ATP-binding</keyword>
<feature type="domain" description="ABC transporter" evidence="11">
    <location>
        <begin position="855"/>
        <end position="1098"/>
    </location>
</feature>
<dbReference type="InterPro" id="IPR003439">
    <property type="entry name" value="ABC_transporter-like_ATP-bd"/>
</dbReference>
<dbReference type="InterPro" id="IPR017871">
    <property type="entry name" value="ABC_transporter-like_CS"/>
</dbReference>
<evidence type="ECO:0000313" key="13">
    <source>
        <dbReference type="Proteomes" id="UP001345827"/>
    </source>
</evidence>
<evidence type="ECO:0000256" key="3">
    <source>
        <dbReference type="ARBA" id="ARBA00022448"/>
    </source>
</evidence>
<evidence type="ECO:0000256" key="10">
    <source>
        <dbReference type="SAM" id="Phobius"/>
    </source>
</evidence>
<keyword evidence="8 10" id="KW-0472">Membrane</keyword>
<feature type="transmembrane region" description="Helical" evidence="10">
    <location>
        <begin position="580"/>
        <end position="603"/>
    </location>
</feature>
<dbReference type="InterPro" id="IPR029481">
    <property type="entry name" value="ABC_trans_N"/>
</dbReference>
<dbReference type="Pfam" id="PF19055">
    <property type="entry name" value="ABC2_membrane_7"/>
    <property type="match status" value="1"/>
</dbReference>
<dbReference type="InterPro" id="IPR013525">
    <property type="entry name" value="ABC2_TM"/>
</dbReference>
<comment type="caution">
    <text evidence="12">The sequence shown here is derived from an EMBL/GenBank/DDBJ whole genome shotgun (WGS) entry which is preliminary data.</text>
</comment>
<dbReference type="InterPro" id="IPR010929">
    <property type="entry name" value="PDR_CDR_ABC"/>
</dbReference>
<evidence type="ECO:0000259" key="11">
    <source>
        <dbReference type="PROSITE" id="PS50893"/>
    </source>
</evidence>
<feature type="transmembrane region" description="Helical" evidence="10">
    <location>
        <begin position="537"/>
        <end position="560"/>
    </location>
</feature>
<dbReference type="InterPro" id="IPR043926">
    <property type="entry name" value="ABCG_dom"/>
</dbReference>
<dbReference type="Gene3D" id="3.40.50.300">
    <property type="entry name" value="P-loop containing nucleotide triphosphate hydrolases"/>
    <property type="match status" value="2"/>
</dbReference>
<evidence type="ECO:0000256" key="6">
    <source>
        <dbReference type="ARBA" id="ARBA00022840"/>
    </source>
</evidence>
<accession>A0AAV9Q7A6</accession>
<organism evidence="12 13">
    <name type="scientific">Vermiconidia calcicola</name>
    <dbReference type="NCBI Taxonomy" id="1690605"/>
    <lineage>
        <taxon>Eukaryota</taxon>
        <taxon>Fungi</taxon>
        <taxon>Dikarya</taxon>
        <taxon>Ascomycota</taxon>
        <taxon>Pezizomycotina</taxon>
        <taxon>Dothideomycetes</taxon>
        <taxon>Dothideomycetidae</taxon>
        <taxon>Mycosphaerellales</taxon>
        <taxon>Extremaceae</taxon>
        <taxon>Vermiconidia</taxon>
    </lineage>
</organism>
<dbReference type="GO" id="GO:0016020">
    <property type="term" value="C:membrane"/>
    <property type="evidence" value="ECO:0007669"/>
    <property type="project" value="UniProtKB-SubCell"/>
</dbReference>
<evidence type="ECO:0000256" key="8">
    <source>
        <dbReference type="ARBA" id="ARBA00023136"/>
    </source>
</evidence>
<feature type="transmembrane region" description="Helical" evidence="10">
    <location>
        <begin position="1329"/>
        <end position="1348"/>
    </location>
</feature>
<reference evidence="12 13" key="1">
    <citation type="submission" date="2023-06" db="EMBL/GenBank/DDBJ databases">
        <title>Black Yeasts Isolated from many extreme environments.</title>
        <authorList>
            <person name="Coleine C."/>
            <person name="Stajich J.E."/>
            <person name="Selbmann L."/>
        </authorList>
    </citation>
    <scope>NUCLEOTIDE SEQUENCE [LARGE SCALE GENOMIC DNA]</scope>
    <source>
        <strain evidence="12 13">CCFEE 5887</strain>
    </source>
</reference>
<keyword evidence="13" id="KW-1185">Reference proteome</keyword>
<dbReference type="Proteomes" id="UP001345827">
    <property type="component" value="Unassembled WGS sequence"/>
</dbReference>
<dbReference type="InterPro" id="IPR034003">
    <property type="entry name" value="ABCG_PDR_2"/>
</dbReference>
<dbReference type="SUPFAM" id="SSF52540">
    <property type="entry name" value="P-loop containing nucleoside triphosphate hydrolases"/>
    <property type="match status" value="2"/>
</dbReference>
<gene>
    <name evidence="12" type="ORF">LTR25_005301</name>
</gene>
<keyword evidence="5" id="KW-0547">Nucleotide-binding</keyword>
<dbReference type="Pfam" id="PF01061">
    <property type="entry name" value="ABC2_membrane"/>
    <property type="match status" value="2"/>
</dbReference>
<evidence type="ECO:0000313" key="12">
    <source>
        <dbReference type="EMBL" id="KAK5536627.1"/>
    </source>
</evidence>
<dbReference type="SMART" id="SM00382">
    <property type="entry name" value="AAA"/>
    <property type="match status" value="2"/>
</dbReference>
<dbReference type="GO" id="GO:0140359">
    <property type="term" value="F:ABC-type transporter activity"/>
    <property type="evidence" value="ECO:0007669"/>
    <property type="project" value="InterPro"/>
</dbReference>
<keyword evidence="3" id="KW-0813">Transport</keyword>
<dbReference type="InterPro" id="IPR034001">
    <property type="entry name" value="ABCG_PDR_1"/>
</dbReference>
<evidence type="ECO:0000256" key="7">
    <source>
        <dbReference type="ARBA" id="ARBA00022989"/>
    </source>
</evidence>